<dbReference type="AlphaFoldDB" id="A0A0B3WUL8"/>
<dbReference type="InterPro" id="IPR050922">
    <property type="entry name" value="LytR/CpsA/Psr_CW_biosynth"/>
</dbReference>
<keyword evidence="5" id="KW-1185">Reference proteome</keyword>
<evidence type="ECO:0000313" key="4">
    <source>
        <dbReference type="EMBL" id="KHS58265.1"/>
    </source>
</evidence>
<keyword evidence="2" id="KW-1133">Transmembrane helix</keyword>
<dbReference type="Pfam" id="PF03816">
    <property type="entry name" value="LytR_cpsA_psr"/>
    <property type="match status" value="1"/>
</dbReference>
<feature type="domain" description="Cell envelope-related transcriptional attenuator" evidence="3">
    <location>
        <begin position="67"/>
        <end position="227"/>
    </location>
</feature>
<name>A0A0B3WUL8_9FIRM</name>
<evidence type="ECO:0000313" key="5">
    <source>
        <dbReference type="Proteomes" id="UP000031189"/>
    </source>
</evidence>
<evidence type="ECO:0000256" key="2">
    <source>
        <dbReference type="SAM" id="Phobius"/>
    </source>
</evidence>
<comment type="caution">
    <text evidence="4">The sequence shown here is derived from an EMBL/GenBank/DDBJ whole genome shotgun (WGS) entry which is preliminary data.</text>
</comment>
<organism evidence="4 5">
    <name type="scientific">Terrisporobacter othiniensis</name>
    <dbReference type="NCBI Taxonomy" id="1577792"/>
    <lineage>
        <taxon>Bacteria</taxon>
        <taxon>Bacillati</taxon>
        <taxon>Bacillota</taxon>
        <taxon>Clostridia</taxon>
        <taxon>Peptostreptococcales</taxon>
        <taxon>Peptostreptococcaceae</taxon>
        <taxon>Terrisporobacter</taxon>
    </lineage>
</organism>
<gene>
    <name evidence="4" type="ORF">QX51_03690</name>
</gene>
<dbReference type="InterPro" id="IPR004474">
    <property type="entry name" value="LytR_CpsA_psr"/>
</dbReference>
<dbReference type="EMBL" id="JWHR01000041">
    <property type="protein sequence ID" value="KHS58265.1"/>
    <property type="molecule type" value="Genomic_DNA"/>
</dbReference>
<dbReference type="Proteomes" id="UP000031189">
    <property type="component" value="Unassembled WGS sequence"/>
</dbReference>
<dbReference type="PANTHER" id="PTHR33392">
    <property type="entry name" value="POLYISOPRENYL-TEICHOIC ACID--PEPTIDOGLYCAN TEICHOIC ACID TRANSFERASE TAGU"/>
    <property type="match status" value="1"/>
</dbReference>
<comment type="similarity">
    <text evidence="1">Belongs to the LytR/CpsA/Psr (LCP) family.</text>
</comment>
<sequence>MSKYKKVVLCIISILIIIPLSIYGYVQYKLKDVTVASTYKSKIKEVDGITNILLLGTDGRKNETAFRTDSMIILTIDNKNKNIKLTSLARDTYVSIPGRDKGKLNTAYFWGKEDLLFETIENEFGIGLDKYVIVDFTSLMDIIYALDGIQLNIKESEIKEVNKFIPECYKFCKNPNKGEMELIKEPGKQTLNGYQALSYSRIRKSDSAIFRDGRQRKVINAIMKKYQNVSFTKYPELIDAITPYVTTNLTSNEITSLAYTGHNILSGKSLKNALKEGEFPITDEIHSKGGVYGNSGWVWLYDTNSICVLRDFIYNDIDMEDNEYLLNNNNISLNY</sequence>
<keyword evidence="2" id="KW-0472">Membrane</keyword>
<dbReference type="NCBIfam" id="TIGR00350">
    <property type="entry name" value="lytR_cpsA_psr"/>
    <property type="match status" value="1"/>
</dbReference>
<dbReference type="Gene3D" id="3.40.630.190">
    <property type="entry name" value="LCP protein"/>
    <property type="match status" value="1"/>
</dbReference>
<keyword evidence="2" id="KW-0812">Transmembrane</keyword>
<accession>A0A0B3WUL8</accession>
<dbReference type="STRING" id="1577792.QX51_03690"/>
<dbReference type="PANTHER" id="PTHR33392:SF6">
    <property type="entry name" value="POLYISOPRENYL-TEICHOIC ACID--PEPTIDOGLYCAN TEICHOIC ACID TRANSFERASE TAGU"/>
    <property type="match status" value="1"/>
</dbReference>
<feature type="transmembrane region" description="Helical" evidence="2">
    <location>
        <begin position="7"/>
        <end position="26"/>
    </location>
</feature>
<proteinExistence type="inferred from homology"/>
<evidence type="ECO:0000256" key="1">
    <source>
        <dbReference type="ARBA" id="ARBA00006068"/>
    </source>
</evidence>
<evidence type="ECO:0000259" key="3">
    <source>
        <dbReference type="Pfam" id="PF03816"/>
    </source>
</evidence>
<dbReference type="RefSeq" id="WP_039678568.1">
    <property type="nucleotide sequence ID" value="NZ_JAWGXO010000016.1"/>
</dbReference>
<dbReference type="OrthoDB" id="9782542at2"/>
<reference evidence="4 5" key="1">
    <citation type="submission" date="2014-12" db="EMBL/GenBank/DDBJ databases">
        <title>Draft genome sequence of Terrisporobacter sp. 08-306576, isolated from the blood culture of a bacteremia patient.</title>
        <authorList>
            <person name="Lund L.C."/>
            <person name="Sydenham T.V."/>
            <person name="Hogh S.V."/>
            <person name="Skov M.N."/>
            <person name="Kemp M."/>
            <person name="Justesen U.S."/>
        </authorList>
    </citation>
    <scope>NUCLEOTIDE SEQUENCE [LARGE SCALE GENOMIC DNA]</scope>
    <source>
        <strain evidence="4 5">08-306576</strain>
    </source>
</reference>
<protein>
    <submittedName>
        <fullName evidence="4">LytR family transcriptional regulator</fullName>
    </submittedName>
</protein>